<dbReference type="KEGG" id="mtar:DF168_00606"/>
<protein>
    <submittedName>
        <fullName evidence="1">DNA repair protein RecO</fullName>
    </submittedName>
</protein>
<dbReference type="PANTHER" id="PTHR33991">
    <property type="entry name" value="DNA REPAIR PROTEIN RECO"/>
    <property type="match status" value="1"/>
</dbReference>
<dbReference type="PANTHER" id="PTHR33991:SF1">
    <property type="entry name" value="DNA REPAIR PROTEIN RECO"/>
    <property type="match status" value="1"/>
</dbReference>
<proteinExistence type="predicted"/>
<reference evidence="1 2" key="1">
    <citation type="submission" date="2018-06" db="EMBL/GenBank/DDBJ databases">
        <title>Draft Genome Sequence of a Novel Marine Bacterium Related to the Verrucomicrobia.</title>
        <authorList>
            <person name="Vosseberg J."/>
            <person name="Martijn J."/>
            <person name="Ettema T.J.G."/>
        </authorList>
    </citation>
    <scope>NUCLEOTIDE SEQUENCE [LARGE SCALE GENOMIC DNA]</scope>
    <source>
        <strain evidence="1">TARA_B100001123</strain>
    </source>
</reference>
<dbReference type="AlphaFoldDB" id="A0A2Z4AHD3"/>
<dbReference type="GO" id="GO:0043590">
    <property type="term" value="C:bacterial nucleoid"/>
    <property type="evidence" value="ECO:0007669"/>
    <property type="project" value="TreeGrafter"/>
</dbReference>
<dbReference type="GO" id="GO:0006302">
    <property type="term" value="P:double-strand break repair"/>
    <property type="evidence" value="ECO:0007669"/>
    <property type="project" value="TreeGrafter"/>
</dbReference>
<organism evidence="1 2">
    <name type="scientific">Candidatus Moanibacter tarae</name>
    <dbReference type="NCBI Taxonomy" id="2200854"/>
    <lineage>
        <taxon>Bacteria</taxon>
        <taxon>Pseudomonadati</taxon>
        <taxon>Verrucomicrobiota</taxon>
        <taxon>Opitutia</taxon>
        <taxon>Puniceicoccales</taxon>
        <taxon>Puniceicoccales incertae sedis</taxon>
        <taxon>Candidatus Moanibacter</taxon>
    </lineage>
</organism>
<name>A0A2Z4AHD3_9BACT</name>
<dbReference type="InterPro" id="IPR003717">
    <property type="entry name" value="RecO"/>
</dbReference>
<dbReference type="GO" id="GO:0006310">
    <property type="term" value="P:DNA recombination"/>
    <property type="evidence" value="ECO:0007669"/>
    <property type="project" value="InterPro"/>
</dbReference>
<evidence type="ECO:0000313" key="1">
    <source>
        <dbReference type="EMBL" id="AWT59417.1"/>
    </source>
</evidence>
<evidence type="ECO:0000313" key="2">
    <source>
        <dbReference type="Proteomes" id="UP000247465"/>
    </source>
</evidence>
<gene>
    <name evidence="1" type="primary">recO</name>
    <name evidence="1" type="ORF">DF168_00606</name>
</gene>
<dbReference type="EMBL" id="CP029803">
    <property type="protein sequence ID" value="AWT59417.1"/>
    <property type="molecule type" value="Genomic_DNA"/>
</dbReference>
<sequence length="203" mass="24241">MGYNLSTEGYVLKRETVGESFQSCRFFSREEGLLDCRKRMSTQSQLRITPELFDHAYLELEQRHNGKIWFVREYRTLRRFDGLAKRYKSLLYASEFSNILDQNLLYLESYENIFQLLAGSLRHWESSQRPEVTFFKSLFLFVRDEGYPVREDWCIKLPNPLRQKVQSLLRRPLNDQEISEEDANSLIDSLKKWVIQHTEILLG</sequence>
<accession>A0A2Z4AHD3</accession>
<dbReference type="Proteomes" id="UP000247465">
    <property type="component" value="Chromosome"/>
</dbReference>